<dbReference type="PANTHER" id="PTHR10900:SF77">
    <property type="entry name" value="FI19380P1"/>
    <property type="match status" value="1"/>
</dbReference>
<protein>
    <recommendedName>
        <fullName evidence="2">FAS1 domain-containing protein</fullName>
    </recommendedName>
</protein>
<reference evidence="3 4" key="1">
    <citation type="submission" date="2019-03" db="EMBL/GenBank/DDBJ databases">
        <title>Sequencing 23 genomes of Wallemia ichthyophaga.</title>
        <authorList>
            <person name="Gostincar C."/>
        </authorList>
    </citation>
    <scope>NUCLEOTIDE SEQUENCE [LARGE SCALE GENOMIC DNA]</scope>
    <source>
        <strain evidence="3 4">EXF-5753</strain>
    </source>
</reference>
<feature type="domain" description="FAS1" evidence="2">
    <location>
        <begin position="184"/>
        <end position="319"/>
    </location>
</feature>
<sequence length="321" mass="34737">MWLHGLAKHGLVIIAALQTSLASLAPSPPPAMPTSTFANGLVQALTNLNASTMASLVREVPDIFDTKLGGHESKTGGKSMTLLVPLNDAFYGSGISRLSHHDLQDLLNYHILDVWIPSRDGRYISPTLLTKYTNLPPSHPTQSLIVDVVGDNTSIVTPIARLPVVGKSTYMNVHIWTIPQFIHIPECFFDTLAAMHMTDIANFVASAFLKHVVRSMSGVTAFVPTPQAFCEGAYTYAGFEDDHRDIALRHFLTNKTVIYSSDLVDGMALETLYGTSVAIVQGLDGKMKVVAHDGYTTANIIRSDVLLSNGVIHVGNVAMVV</sequence>
<feature type="signal peptide" evidence="1">
    <location>
        <begin position="1"/>
        <end position="22"/>
    </location>
</feature>
<keyword evidence="1" id="KW-0732">Signal</keyword>
<dbReference type="InterPro" id="IPR036378">
    <property type="entry name" value="FAS1_dom_sf"/>
</dbReference>
<dbReference type="PROSITE" id="PS50213">
    <property type="entry name" value="FAS1"/>
    <property type="match status" value="1"/>
</dbReference>
<evidence type="ECO:0000313" key="4">
    <source>
        <dbReference type="Proteomes" id="UP000310189"/>
    </source>
</evidence>
<dbReference type="EMBL" id="SPNW01000043">
    <property type="protein sequence ID" value="TIA88049.1"/>
    <property type="molecule type" value="Genomic_DNA"/>
</dbReference>
<keyword evidence="4" id="KW-1185">Reference proteome</keyword>
<dbReference type="Proteomes" id="UP000310189">
    <property type="component" value="Unassembled WGS sequence"/>
</dbReference>
<feature type="chain" id="PRO_5020758009" description="FAS1 domain-containing protein" evidence="1">
    <location>
        <begin position="23"/>
        <end position="321"/>
    </location>
</feature>
<comment type="caution">
    <text evidence="3">The sequence shown here is derived from an EMBL/GenBank/DDBJ whole genome shotgun (WGS) entry which is preliminary data.</text>
</comment>
<evidence type="ECO:0000256" key="1">
    <source>
        <dbReference type="SAM" id="SignalP"/>
    </source>
</evidence>
<dbReference type="OrthoDB" id="286301at2759"/>
<gene>
    <name evidence="3" type="ORF">E3P99_02826</name>
</gene>
<dbReference type="InterPro" id="IPR050904">
    <property type="entry name" value="Adhesion/Biosynth-related"/>
</dbReference>
<dbReference type="GO" id="GO:0005615">
    <property type="term" value="C:extracellular space"/>
    <property type="evidence" value="ECO:0007669"/>
    <property type="project" value="TreeGrafter"/>
</dbReference>
<dbReference type="Gene3D" id="2.30.180.10">
    <property type="entry name" value="FAS1 domain"/>
    <property type="match status" value="2"/>
</dbReference>
<accession>A0A4T0FIQ6</accession>
<name>A0A4T0FIQ6_9BASI</name>
<dbReference type="SUPFAM" id="SSF82153">
    <property type="entry name" value="FAS1 domain"/>
    <property type="match status" value="2"/>
</dbReference>
<dbReference type="PANTHER" id="PTHR10900">
    <property type="entry name" value="PERIOSTIN-RELATED"/>
    <property type="match status" value="1"/>
</dbReference>
<evidence type="ECO:0000313" key="3">
    <source>
        <dbReference type="EMBL" id="TIA88049.1"/>
    </source>
</evidence>
<evidence type="ECO:0000259" key="2">
    <source>
        <dbReference type="PROSITE" id="PS50213"/>
    </source>
</evidence>
<dbReference type="Pfam" id="PF02469">
    <property type="entry name" value="Fasciclin"/>
    <property type="match status" value="1"/>
</dbReference>
<dbReference type="InterPro" id="IPR000782">
    <property type="entry name" value="FAS1_domain"/>
</dbReference>
<proteinExistence type="predicted"/>
<dbReference type="AlphaFoldDB" id="A0A4T0FIQ6"/>
<organism evidence="3 4">
    <name type="scientific">Wallemia hederae</name>
    <dbReference type="NCBI Taxonomy" id="1540922"/>
    <lineage>
        <taxon>Eukaryota</taxon>
        <taxon>Fungi</taxon>
        <taxon>Dikarya</taxon>
        <taxon>Basidiomycota</taxon>
        <taxon>Wallemiomycotina</taxon>
        <taxon>Wallemiomycetes</taxon>
        <taxon>Wallemiales</taxon>
        <taxon>Wallemiaceae</taxon>
        <taxon>Wallemia</taxon>
    </lineage>
</organism>